<dbReference type="PANTHER" id="PTHR33223">
    <property type="entry name" value="CCHC-TYPE DOMAIN-CONTAINING PROTEIN"/>
    <property type="match status" value="1"/>
</dbReference>
<dbReference type="Proteomes" id="UP001151760">
    <property type="component" value="Unassembled WGS sequence"/>
</dbReference>
<feature type="domain" description="Retrotransposon gag" evidence="2">
    <location>
        <begin position="152"/>
        <end position="190"/>
    </location>
</feature>
<evidence type="ECO:0000313" key="4">
    <source>
        <dbReference type="Proteomes" id="UP001151760"/>
    </source>
</evidence>
<evidence type="ECO:0000256" key="1">
    <source>
        <dbReference type="SAM" id="MobiDB-lite"/>
    </source>
</evidence>
<keyword evidence="3" id="KW-0548">Nucleotidyltransferase</keyword>
<dbReference type="PANTHER" id="PTHR33223:SF11">
    <property type="entry name" value="ELEMENT PROTEIN, PUTATIVE-RELATED"/>
    <property type="match status" value="1"/>
</dbReference>
<proteinExistence type="predicted"/>
<reference evidence="3" key="1">
    <citation type="journal article" date="2022" name="Int. J. Mol. Sci.">
        <title>Draft Genome of Tanacetum Coccineum: Genomic Comparison of Closely Related Tanacetum-Family Plants.</title>
        <authorList>
            <person name="Yamashiro T."/>
            <person name="Shiraishi A."/>
            <person name="Nakayama K."/>
            <person name="Satake H."/>
        </authorList>
    </citation>
    <scope>NUCLEOTIDE SEQUENCE</scope>
</reference>
<dbReference type="Pfam" id="PF03732">
    <property type="entry name" value="Retrotrans_gag"/>
    <property type="match status" value="1"/>
</dbReference>
<sequence length="217" mass="25161">MHTHSSDTDPITPLSEPERTLNRRRRRNKNVSIERKDKRQENPKEIFLPILDITHFQFFIKLIKLHDPMENADDEPMWATDRVVAPTHGLTITIPETANEFAIKGNHLTLVKGNQFDGCNKTDPHKHIHEFLGVCDMFIYGATKTEEVRLMMFPLSLTGEAKTWIDELDEGTIETWDERQTTFISKFSPQLYSIDFSKKSEDFPKINVKLSLKHGIV</sequence>
<gene>
    <name evidence="3" type="ORF">Tco_0629219</name>
</gene>
<evidence type="ECO:0000259" key="2">
    <source>
        <dbReference type="Pfam" id="PF03732"/>
    </source>
</evidence>
<organism evidence="3 4">
    <name type="scientific">Tanacetum coccineum</name>
    <dbReference type="NCBI Taxonomy" id="301880"/>
    <lineage>
        <taxon>Eukaryota</taxon>
        <taxon>Viridiplantae</taxon>
        <taxon>Streptophyta</taxon>
        <taxon>Embryophyta</taxon>
        <taxon>Tracheophyta</taxon>
        <taxon>Spermatophyta</taxon>
        <taxon>Magnoliopsida</taxon>
        <taxon>eudicotyledons</taxon>
        <taxon>Gunneridae</taxon>
        <taxon>Pentapetalae</taxon>
        <taxon>asterids</taxon>
        <taxon>campanulids</taxon>
        <taxon>Asterales</taxon>
        <taxon>Asteraceae</taxon>
        <taxon>Asteroideae</taxon>
        <taxon>Anthemideae</taxon>
        <taxon>Anthemidinae</taxon>
        <taxon>Tanacetum</taxon>
    </lineage>
</organism>
<dbReference type="GO" id="GO:0003964">
    <property type="term" value="F:RNA-directed DNA polymerase activity"/>
    <property type="evidence" value="ECO:0007669"/>
    <property type="project" value="UniProtKB-KW"/>
</dbReference>
<keyword evidence="3" id="KW-0695">RNA-directed DNA polymerase</keyword>
<evidence type="ECO:0000313" key="3">
    <source>
        <dbReference type="EMBL" id="GJS55857.1"/>
    </source>
</evidence>
<feature type="region of interest" description="Disordered" evidence="1">
    <location>
        <begin position="1"/>
        <end position="39"/>
    </location>
</feature>
<protein>
    <submittedName>
        <fullName evidence="3">Reverse transcriptase domain-containing protein</fullName>
    </submittedName>
</protein>
<dbReference type="EMBL" id="BQNB010008897">
    <property type="protein sequence ID" value="GJS55857.1"/>
    <property type="molecule type" value="Genomic_DNA"/>
</dbReference>
<keyword evidence="4" id="KW-1185">Reference proteome</keyword>
<keyword evidence="3" id="KW-0808">Transferase</keyword>
<reference evidence="3" key="2">
    <citation type="submission" date="2022-01" db="EMBL/GenBank/DDBJ databases">
        <authorList>
            <person name="Yamashiro T."/>
            <person name="Shiraishi A."/>
            <person name="Satake H."/>
            <person name="Nakayama K."/>
        </authorList>
    </citation>
    <scope>NUCLEOTIDE SEQUENCE</scope>
</reference>
<accession>A0ABQ4WSL2</accession>
<comment type="caution">
    <text evidence="3">The sequence shown here is derived from an EMBL/GenBank/DDBJ whole genome shotgun (WGS) entry which is preliminary data.</text>
</comment>
<name>A0ABQ4WSL2_9ASTR</name>
<dbReference type="InterPro" id="IPR005162">
    <property type="entry name" value="Retrotrans_gag_dom"/>
</dbReference>